<accession>A0A1Y2FJ28</accession>
<feature type="transmembrane region" description="Helical" evidence="1">
    <location>
        <begin position="237"/>
        <end position="257"/>
    </location>
</feature>
<feature type="transmembrane region" description="Helical" evidence="1">
    <location>
        <begin position="129"/>
        <end position="151"/>
    </location>
</feature>
<reference evidence="2 3" key="1">
    <citation type="submission" date="2016-08" db="EMBL/GenBank/DDBJ databases">
        <title>A Parts List for Fungal Cellulosomes Revealed by Comparative Genomics.</title>
        <authorList>
            <consortium name="DOE Joint Genome Institute"/>
            <person name="Haitjema C.H."/>
            <person name="Gilmore S.P."/>
            <person name="Henske J.K."/>
            <person name="Solomon K.V."/>
            <person name="De Groot R."/>
            <person name="Kuo A."/>
            <person name="Mondo S.J."/>
            <person name="Salamov A.A."/>
            <person name="Labutti K."/>
            <person name="Zhao Z."/>
            <person name="Chiniquy J."/>
            <person name="Barry K."/>
            <person name="Brewer H.M."/>
            <person name="Purvine S.O."/>
            <person name="Wright A.T."/>
            <person name="Boxma B."/>
            <person name="Van Alen T."/>
            <person name="Hackstein J.H."/>
            <person name="Baker S.E."/>
            <person name="Grigoriev I.V."/>
            <person name="O'Malley M.A."/>
        </authorList>
    </citation>
    <scope>NUCLEOTIDE SEQUENCE [LARGE SCALE GENOMIC DNA]</scope>
    <source>
        <strain evidence="2 3">G1</strain>
    </source>
</reference>
<keyword evidence="1" id="KW-0812">Transmembrane</keyword>
<protein>
    <recommendedName>
        <fullName evidence="4">Transmembrane protein</fullName>
    </recommendedName>
</protein>
<evidence type="ECO:0000313" key="3">
    <source>
        <dbReference type="Proteomes" id="UP000193920"/>
    </source>
</evidence>
<dbReference type="EMBL" id="MCOG01000006">
    <property type="protein sequence ID" value="ORY83943.1"/>
    <property type="molecule type" value="Genomic_DNA"/>
</dbReference>
<feature type="transmembrane region" description="Helical" evidence="1">
    <location>
        <begin position="163"/>
        <end position="185"/>
    </location>
</feature>
<feature type="transmembrane region" description="Helical" evidence="1">
    <location>
        <begin position="59"/>
        <end position="78"/>
    </location>
</feature>
<evidence type="ECO:0008006" key="4">
    <source>
        <dbReference type="Google" id="ProtNLM"/>
    </source>
</evidence>
<organism evidence="2 3">
    <name type="scientific">Neocallimastix californiae</name>
    <dbReference type="NCBI Taxonomy" id="1754190"/>
    <lineage>
        <taxon>Eukaryota</taxon>
        <taxon>Fungi</taxon>
        <taxon>Fungi incertae sedis</taxon>
        <taxon>Chytridiomycota</taxon>
        <taxon>Chytridiomycota incertae sedis</taxon>
        <taxon>Neocallimastigomycetes</taxon>
        <taxon>Neocallimastigales</taxon>
        <taxon>Neocallimastigaceae</taxon>
        <taxon>Neocallimastix</taxon>
    </lineage>
</organism>
<feature type="transmembrane region" description="Helical" evidence="1">
    <location>
        <begin position="205"/>
        <end position="225"/>
    </location>
</feature>
<name>A0A1Y2FJ28_9FUNG</name>
<sequence length="323" mass="37914">MFDANIEEKQINNGFDVFMNVTTTTLNNVNNTQYFLPGLTFFFVWYTYYVVGEGKVWKYLLYTTLFGFIASSLTNMFNTFKIFFSLDYVLQIKWIENIFWHLNEYGYVYITFIKLRTVVEELRKKQWNYVMNILFIYNFIVRLFISLVTIVGRTAKAGSHFQMLSFLPLSFIEFIFMCLIVKAFIKQSENQMTKDLISTMLNSTLTRMFIVGLIYFLVSVVGFYYSPPILKGIKQVVFRAKSSLGLIFLLDLLYIHIDLKKKVTTQQNLLNVYSRNPESTLYNSISIQSPKFMMDNNMMTYDPRISPIRGNGSVVFFENSLNS</sequence>
<dbReference type="AlphaFoldDB" id="A0A1Y2FJ28"/>
<keyword evidence="1" id="KW-1133">Transmembrane helix</keyword>
<feature type="transmembrane region" description="Helical" evidence="1">
    <location>
        <begin position="34"/>
        <end position="52"/>
    </location>
</feature>
<dbReference type="Proteomes" id="UP000193920">
    <property type="component" value="Unassembled WGS sequence"/>
</dbReference>
<gene>
    <name evidence="2" type="ORF">LY90DRAFT_663652</name>
</gene>
<evidence type="ECO:0000313" key="2">
    <source>
        <dbReference type="EMBL" id="ORY83943.1"/>
    </source>
</evidence>
<keyword evidence="1" id="KW-0472">Membrane</keyword>
<proteinExistence type="predicted"/>
<evidence type="ECO:0000256" key="1">
    <source>
        <dbReference type="SAM" id="Phobius"/>
    </source>
</evidence>
<keyword evidence="3" id="KW-1185">Reference proteome</keyword>
<comment type="caution">
    <text evidence="2">The sequence shown here is derived from an EMBL/GenBank/DDBJ whole genome shotgun (WGS) entry which is preliminary data.</text>
</comment>